<evidence type="ECO:0000313" key="2">
    <source>
        <dbReference type="Proteomes" id="UP000479710"/>
    </source>
</evidence>
<gene>
    <name evidence="1" type="ORF">E2562_011901</name>
</gene>
<name>A0A6G1CF99_9ORYZ</name>
<protein>
    <submittedName>
        <fullName evidence="1">Uncharacterized protein</fullName>
    </submittedName>
</protein>
<accession>A0A6G1CF99</accession>
<organism evidence="1 2">
    <name type="scientific">Oryza meyeriana var. granulata</name>
    <dbReference type="NCBI Taxonomy" id="110450"/>
    <lineage>
        <taxon>Eukaryota</taxon>
        <taxon>Viridiplantae</taxon>
        <taxon>Streptophyta</taxon>
        <taxon>Embryophyta</taxon>
        <taxon>Tracheophyta</taxon>
        <taxon>Spermatophyta</taxon>
        <taxon>Magnoliopsida</taxon>
        <taxon>Liliopsida</taxon>
        <taxon>Poales</taxon>
        <taxon>Poaceae</taxon>
        <taxon>BOP clade</taxon>
        <taxon>Oryzoideae</taxon>
        <taxon>Oryzeae</taxon>
        <taxon>Oryzinae</taxon>
        <taxon>Oryza</taxon>
        <taxon>Oryza meyeriana</taxon>
    </lineage>
</organism>
<reference evidence="1 2" key="1">
    <citation type="submission" date="2019-11" db="EMBL/GenBank/DDBJ databases">
        <title>Whole genome sequence of Oryza granulata.</title>
        <authorList>
            <person name="Li W."/>
        </authorList>
    </citation>
    <scope>NUCLEOTIDE SEQUENCE [LARGE SCALE GENOMIC DNA]</scope>
    <source>
        <strain evidence="2">cv. Menghai</strain>
        <tissue evidence="1">Leaf</tissue>
    </source>
</reference>
<dbReference type="AlphaFoldDB" id="A0A6G1CF99"/>
<proteinExistence type="predicted"/>
<sequence length="93" mass="10045">MGEGARRLGSERWGLRLTGGQKGVAASDRWTVGLPPRDPQWSVRCVAPVGPTDAREQHRGAVAGRVCGGRHRRGCQGVGFGGIRAAWERQGQW</sequence>
<keyword evidence="2" id="KW-1185">Reference proteome</keyword>
<dbReference type="Proteomes" id="UP000479710">
    <property type="component" value="Unassembled WGS sequence"/>
</dbReference>
<comment type="caution">
    <text evidence="1">The sequence shown here is derived from an EMBL/GenBank/DDBJ whole genome shotgun (WGS) entry which is preliminary data.</text>
</comment>
<evidence type="ECO:0000313" key="1">
    <source>
        <dbReference type="EMBL" id="KAF0898836.1"/>
    </source>
</evidence>
<dbReference type="EMBL" id="SPHZ02000009">
    <property type="protein sequence ID" value="KAF0898836.1"/>
    <property type="molecule type" value="Genomic_DNA"/>
</dbReference>